<sequence>MADSARTVSTGAKVFDAISSNHGVVVGDASGHAHIVGSQTTNNHHYPTRPETPPTPSCTLPFRRDPDFVDRGTLLDQIRERCSSPASRVALVGLGGVGKSQLAIEYCYCTADVSPETWVFWVHASNAARLEQGFRDIADRVKLVGRNDPQADVFRLVHNWLRDEKHGKWLLVLDNADDAAVFPPTSKDRSLQANEREGVTCHLSSCLPASKNGSVLVTSRTEAAASHLVEDDDIILIEPMDGAGAQALLQKKLGGKNNENAMAQLAAALEFMPLALVQAAAYIRQRALRCSVQQYLDEFRKSDKRKTVLLEKEGGHHRRDWEAKNSIIITWQISFDHIRSTQPSAADLLSLMSFFDRQGIPEALLRNRDGVKKGCESLEFAHHERDDESWVDDESTSDASIDDRFENDLVTLRHYSFITSTTEPDTFEMHSLVQLATRKWLERRGQLERWKEEFISSMCAEFPMGRYENWKKCQALFPHARLALSQQPKSEESRKELSLLLQNAAWFAKQRGMTDDAERMSTASRTICLQLFGADHELTHRSMNILASAYIDQARWKEAEELMEPFKTKPGTDPYITLTSKGILAVTYRVQGLWGEAEKLATSVMEESEALLGSTHPRTLDYMANLALIYLNQARFQEAAKLSRQVVNERVALLGPEHPDTLTIKANLVVIYTKLRKFEKADETNTEVVKNREIILGPEHKDTLVSKCNSAGIYFGRGRKEEAETLLKEVVETSRRVLGEQHPDTLGGMANLALMYSIQGRLEEAKKLQVQVMEARKTKLGADHPDTLTSMNSLAYILISQGHCSRAVSIMEYCLRSRIRVLGLHHPSTISSLKMLTMLKTWHDGSCRNY</sequence>
<name>A0A9P9DIV7_9PLEO</name>
<dbReference type="OrthoDB" id="20872at2759"/>
<organism evidence="2 3">
    <name type="scientific">Dendryphion nanum</name>
    <dbReference type="NCBI Taxonomy" id="256645"/>
    <lineage>
        <taxon>Eukaryota</taxon>
        <taxon>Fungi</taxon>
        <taxon>Dikarya</taxon>
        <taxon>Ascomycota</taxon>
        <taxon>Pezizomycotina</taxon>
        <taxon>Dothideomycetes</taxon>
        <taxon>Pleosporomycetidae</taxon>
        <taxon>Pleosporales</taxon>
        <taxon>Torulaceae</taxon>
        <taxon>Dendryphion</taxon>
    </lineage>
</organism>
<dbReference type="Pfam" id="PF25000">
    <property type="entry name" value="DUF7779"/>
    <property type="match status" value="1"/>
</dbReference>
<evidence type="ECO:0000313" key="2">
    <source>
        <dbReference type="EMBL" id="KAH7119994.1"/>
    </source>
</evidence>
<dbReference type="InterPro" id="IPR056681">
    <property type="entry name" value="DUF7779"/>
</dbReference>
<dbReference type="NCBIfam" id="NF040586">
    <property type="entry name" value="FxSxx_TPR"/>
    <property type="match status" value="1"/>
</dbReference>
<dbReference type="SUPFAM" id="SSF48452">
    <property type="entry name" value="TPR-like"/>
    <property type="match status" value="2"/>
</dbReference>
<dbReference type="Gene3D" id="1.25.40.10">
    <property type="entry name" value="Tetratricopeptide repeat domain"/>
    <property type="match status" value="3"/>
</dbReference>
<dbReference type="InterPro" id="IPR027417">
    <property type="entry name" value="P-loop_NTPase"/>
</dbReference>
<dbReference type="SUPFAM" id="SSF52540">
    <property type="entry name" value="P-loop containing nucleoside triphosphate hydrolases"/>
    <property type="match status" value="1"/>
</dbReference>
<dbReference type="EMBL" id="JAGMWT010000011">
    <property type="protein sequence ID" value="KAH7119994.1"/>
    <property type="molecule type" value="Genomic_DNA"/>
</dbReference>
<dbReference type="InterPro" id="IPR053137">
    <property type="entry name" value="NLR-like"/>
</dbReference>
<dbReference type="PANTHER" id="PTHR46082:SF11">
    <property type="entry name" value="AAA+ ATPASE DOMAIN-CONTAINING PROTEIN-RELATED"/>
    <property type="match status" value="1"/>
</dbReference>
<dbReference type="Proteomes" id="UP000700596">
    <property type="component" value="Unassembled WGS sequence"/>
</dbReference>
<dbReference type="Pfam" id="PF13424">
    <property type="entry name" value="TPR_12"/>
    <property type="match status" value="2"/>
</dbReference>
<evidence type="ECO:0000259" key="1">
    <source>
        <dbReference type="Pfam" id="PF25000"/>
    </source>
</evidence>
<dbReference type="Gene3D" id="3.40.50.300">
    <property type="entry name" value="P-loop containing nucleotide triphosphate hydrolases"/>
    <property type="match status" value="1"/>
</dbReference>
<reference evidence="2" key="1">
    <citation type="journal article" date="2021" name="Nat. Commun.">
        <title>Genetic determinants of endophytism in the Arabidopsis root mycobiome.</title>
        <authorList>
            <person name="Mesny F."/>
            <person name="Miyauchi S."/>
            <person name="Thiergart T."/>
            <person name="Pickel B."/>
            <person name="Atanasova L."/>
            <person name="Karlsson M."/>
            <person name="Huettel B."/>
            <person name="Barry K.W."/>
            <person name="Haridas S."/>
            <person name="Chen C."/>
            <person name="Bauer D."/>
            <person name="Andreopoulos W."/>
            <person name="Pangilinan J."/>
            <person name="LaButti K."/>
            <person name="Riley R."/>
            <person name="Lipzen A."/>
            <person name="Clum A."/>
            <person name="Drula E."/>
            <person name="Henrissat B."/>
            <person name="Kohler A."/>
            <person name="Grigoriev I.V."/>
            <person name="Martin F.M."/>
            <person name="Hacquard S."/>
        </authorList>
    </citation>
    <scope>NUCLEOTIDE SEQUENCE</scope>
    <source>
        <strain evidence="2">MPI-CAGE-CH-0243</strain>
    </source>
</reference>
<proteinExistence type="predicted"/>
<keyword evidence="3" id="KW-1185">Reference proteome</keyword>
<dbReference type="PANTHER" id="PTHR46082">
    <property type="entry name" value="ATP/GTP-BINDING PROTEIN-RELATED"/>
    <property type="match status" value="1"/>
</dbReference>
<evidence type="ECO:0000313" key="3">
    <source>
        <dbReference type="Proteomes" id="UP000700596"/>
    </source>
</evidence>
<gene>
    <name evidence="2" type="ORF">B0J11DRAFT_492136</name>
</gene>
<protein>
    <recommendedName>
        <fullName evidence="1">DUF7779 domain-containing protein</fullName>
    </recommendedName>
</protein>
<dbReference type="Pfam" id="PF13374">
    <property type="entry name" value="TPR_10"/>
    <property type="match status" value="1"/>
</dbReference>
<feature type="domain" description="DUF7779" evidence="1">
    <location>
        <begin position="340"/>
        <end position="442"/>
    </location>
</feature>
<dbReference type="AlphaFoldDB" id="A0A9P9DIV7"/>
<dbReference type="InterPro" id="IPR011990">
    <property type="entry name" value="TPR-like_helical_dom_sf"/>
</dbReference>
<comment type="caution">
    <text evidence="2">The sequence shown here is derived from an EMBL/GenBank/DDBJ whole genome shotgun (WGS) entry which is preliminary data.</text>
</comment>
<accession>A0A9P9DIV7</accession>